<protein>
    <recommendedName>
        <fullName evidence="1">Actin-like protein N-terminal domain-containing protein</fullName>
    </recommendedName>
</protein>
<dbReference type="Gene3D" id="3.30.420.40">
    <property type="match status" value="2"/>
</dbReference>
<dbReference type="EMBL" id="CP002404">
    <property type="protein sequence ID" value="ADU23974.1"/>
    <property type="molecule type" value="Genomic_DNA"/>
</dbReference>
<keyword evidence="2" id="KW-0614">Plasmid</keyword>
<evidence type="ECO:0000259" key="1">
    <source>
        <dbReference type="Pfam" id="PF17989"/>
    </source>
</evidence>
<dbReference type="SUPFAM" id="SSF53067">
    <property type="entry name" value="Actin-like ATPase domain"/>
    <property type="match status" value="2"/>
</dbReference>
<proteinExistence type="predicted"/>
<reference evidence="3" key="1">
    <citation type="journal article" date="2011" name="J. Bacteriol.">
        <title>Complete genome of the cellulolytic ruminal bacterium Ruminococcus albus 7.</title>
        <authorList>
            <person name="Suen G."/>
            <person name="Stevenson D.M."/>
            <person name="Bruce D.C."/>
            <person name="Chertkov O."/>
            <person name="Copeland A."/>
            <person name="Cheng J.F."/>
            <person name="Detter C."/>
            <person name="Detter J.C."/>
            <person name="Goodwin L.A."/>
            <person name="Han C.S."/>
            <person name="Hauser L.J."/>
            <person name="Ivanova N.N."/>
            <person name="Kyrpides N.C."/>
            <person name="Land M.L."/>
            <person name="Lapidus A."/>
            <person name="Lucas S."/>
            <person name="Ovchinnikova G."/>
            <person name="Pitluck S."/>
            <person name="Tapia R."/>
            <person name="Woyke T."/>
            <person name="Boyum J."/>
            <person name="Mead D."/>
            <person name="Weimer P.J."/>
        </authorList>
    </citation>
    <scope>NUCLEOTIDE SEQUENCE [LARGE SCALE GENOMIC DNA]</scope>
    <source>
        <strain evidence="3">ATCC 27210 / DSM 20455 / JCM 14654 / NCDO 2250 / 7</strain>
        <plasmid evidence="3">pRUMAL01</plasmid>
    </source>
</reference>
<name>E6UJX8_RUMA7</name>
<dbReference type="OrthoDB" id="2033016at2"/>
<dbReference type="Proteomes" id="UP000006919">
    <property type="component" value="Plasmid pRUMAL01"/>
</dbReference>
<sequence length="390" mass="43419">MINTKDFKTKTYLKKGNNIGSNKAWVIAMDVGYSAVKIMSKTDICSFPSFAIRRKDNTASIGDAAPTDIQYKGEDGVIWDVGEIAVGKISQSDSSNSEEMLYSRNRYTNPMFLVISRVGIALGLQGYMGENGGGKKKIVLQTGLPPAYVKADSKPLKNILKGKHEFYLKIGKETWKKYCFELEEENIWIMQQPLGSLLGATLTDEGKQTPDGKDLMNKNVLIFDGGFGTLDTFEIINRTIGSTQTFDHLGMKAILHKAVNDIYNKYDEEIAVSAMQNILSTGKIKKYDSETVSTKTIEIADIVETCSYDICMEAIKSIRTIYNNLIEYDYLLVTGGTGDAWFSTVKNYFSKMEGLNVIAANRATTIPQIFSNVRGYYLYRVTALNSKKSA</sequence>
<evidence type="ECO:0000313" key="3">
    <source>
        <dbReference type="Proteomes" id="UP000006919"/>
    </source>
</evidence>
<geneLocation type="plasmid" evidence="2 3">
    <name>pRUMAL01</name>
</geneLocation>
<accession>E6UJX8</accession>
<dbReference type="KEGG" id="ral:Rumal_3532"/>
<gene>
    <name evidence="2" type="ordered locus">Rumal_3532</name>
</gene>
<dbReference type="InterPro" id="IPR043129">
    <property type="entry name" value="ATPase_NBD"/>
</dbReference>
<feature type="domain" description="Actin-like protein N-terminal" evidence="1">
    <location>
        <begin position="28"/>
        <end position="195"/>
    </location>
</feature>
<dbReference type="eggNOG" id="COG4972">
    <property type="taxonomic scope" value="Bacteria"/>
</dbReference>
<dbReference type="AlphaFoldDB" id="E6UJX8"/>
<dbReference type="RefSeq" id="WP_013483523.1">
    <property type="nucleotide sequence ID" value="NC_014824.1"/>
</dbReference>
<dbReference type="Pfam" id="PF17989">
    <property type="entry name" value="ALP_N"/>
    <property type="match status" value="1"/>
</dbReference>
<evidence type="ECO:0000313" key="2">
    <source>
        <dbReference type="EMBL" id="ADU23974.1"/>
    </source>
</evidence>
<organism evidence="2 3">
    <name type="scientific">Ruminococcus albus (strain ATCC 27210 / DSM 20455 / JCM 14654 / NCDO 2250 / 7)</name>
    <dbReference type="NCBI Taxonomy" id="697329"/>
    <lineage>
        <taxon>Bacteria</taxon>
        <taxon>Bacillati</taxon>
        <taxon>Bacillota</taxon>
        <taxon>Clostridia</taxon>
        <taxon>Eubacteriales</taxon>
        <taxon>Oscillospiraceae</taxon>
        <taxon>Ruminococcus</taxon>
    </lineage>
</organism>
<dbReference type="InterPro" id="IPR040607">
    <property type="entry name" value="ALP_N"/>
</dbReference>
<dbReference type="HOGENOM" id="CLU_729019_0_0_9"/>